<accession>A0A9P7RUK1</accession>
<dbReference type="OrthoDB" id="2937350at2759"/>
<dbReference type="EMBL" id="CM032187">
    <property type="protein sequence ID" value="KAG7089955.1"/>
    <property type="molecule type" value="Genomic_DNA"/>
</dbReference>
<dbReference type="GeneID" id="66080655"/>
<evidence type="ECO:0000313" key="1">
    <source>
        <dbReference type="EMBL" id="KAG7089955.1"/>
    </source>
</evidence>
<dbReference type="AlphaFoldDB" id="A0A9P7RUK1"/>
<dbReference type="RefSeq" id="XP_043006425.1">
    <property type="nucleotide sequence ID" value="XM_043156638.1"/>
</dbReference>
<comment type="caution">
    <text evidence="1">The sequence shown here is derived from an EMBL/GenBank/DDBJ whole genome shotgun (WGS) entry which is preliminary data.</text>
</comment>
<dbReference type="KEGG" id="more:E1B28_011580"/>
<name>A0A9P7RUK1_9AGAR</name>
<evidence type="ECO:0000313" key="2">
    <source>
        <dbReference type="Proteomes" id="UP001049176"/>
    </source>
</evidence>
<keyword evidence="2" id="KW-1185">Reference proteome</keyword>
<dbReference type="Gene3D" id="2.40.40.10">
    <property type="entry name" value="RlpA-like domain"/>
    <property type="match status" value="1"/>
</dbReference>
<protein>
    <recommendedName>
        <fullName evidence="3">RlpA-like protein double-psi beta-barrel domain-containing protein</fullName>
    </recommendedName>
</protein>
<dbReference type="InterPro" id="IPR036908">
    <property type="entry name" value="RlpA-like_sf"/>
</dbReference>
<proteinExistence type="predicted"/>
<organism evidence="1 2">
    <name type="scientific">Marasmius oreades</name>
    <name type="common">fairy-ring Marasmius</name>
    <dbReference type="NCBI Taxonomy" id="181124"/>
    <lineage>
        <taxon>Eukaryota</taxon>
        <taxon>Fungi</taxon>
        <taxon>Dikarya</taxon>
        <taxon>Basidiomycota</taxon>
        <taxon>Agaricomycotina</taxon>
        <taxon>Agaricomycetes</taxon>
        <taxon>Agaricomycetidae</taxon>
        <taxon>Agaricales</taxon>
        <taxon>Marasmiineae</taxon>
        <taxon>Marasmiaceae</taxon>
        <taxon>Marasmius</taxon>
    </lineage>
</organism>
<evidence type="ECO:0008006" key="3">
    <source>
        <dbReference type="Google" id="ProtNLM"/>
    </source>
</evidence>
<gene>
    <name evidence="1" type="ORF">E1B28_011580</name>
</gene>
<reference evidence="1" key="1">
    <citation type="journal article" date="2021" name="Genome Biol. Evol.">
        <title>The assembled and annotated genome of the fairy-ring fungus Marasmius oreades.</title>
        <authorList>
            <person name="Hiltunen M."/>
            <person name="Ament-Velasquez S.L."/>
            <person name="Johannesson H."/>
        </authorList>
    </citation>
    <scope>NUCLEOTIDE SEQUENCE</scope>
    <source>
        <strain evidence="1">03SP1</strain>
    </source>
</reference>
<dbReference type="Proteomes" id="UP001049176">
    <property type="component" value="Chromosome 7"/>
</dbReference>
<dbReference type="SUPFAM" id="SSF50685">
    <property type="entry name" value="Barwin-like endoglucanases"/>
    <property type="match status" value="1"/>
</dbReference>
<sequence>MFFLQQSRSIFIMFSNKYTLAFLAIGAASVNAFTGTAYLAVAPRPPTIACPLVCPPSDIQPGVGVAPDKITEGRAHCCDTVAIAYGGHNIQARITGVCPSCHGSDNITLSTEVFQQIADPALGQIYPVVWNVLG</sequence>
<dbReference type="CDD" id="cd22191">
    <property type="entry name" value="DPBB_RlpA_EXP_N-like"/>
    <property type="match status" value="1"/>
</dbReference>